<dbReference type="InterPro" id="IPR005632">
    <property type="entry name" value="Chaperone_Skp"/>
</dbReference>
<name>A0A4Q1JPU0_9BACT</name>
<evidence type="ECO:0000256" key="4">
    <source>
        <dbReference type="SAM" id="SignalP"/>
    </source>
</evidence>
<protein>
    <submittedName>
        <fullName evidence="5">OmpH family outer membrane protein</fullName>
    </submittedName>
</protein>
<evidence type="ECO:0000313" key="6">
    <source>
        <dbReference type="Proteomes" id="UP000289703"/>
    </source>
</evidence>
<feature type="coiled-coil region" evidence="3">
    <location>
        <begin position="46"/>
        <end position="80"/>
    </location>
</feature>
<dbReference type="PANTHER" id="PTHR35089:SF1">
    <property type="entry name" value="CHAPERONE PROTEIN SKP"/>
    <property type="match status" value="1"/>
</dbReference>
<evidence type="ECO:0000256" key="2">
    <source>
        <dbReference type="ARBA" id="ARBA00022729"/>
    </source>
</evidence>
<dbReference type="InterPro" id="IPR024930">
    <property type="entry name" value="Skp_dom_sf"/>
</dbReference>
<keyword evidence="2 4" id="KW-0732">Signal</keyword>
<reference evidence="5 6" key="1">
    <citation type="submission" date="2019-01" db="EMBL/GenBank/DDBJ databases">
        <title>Ancylomarina salipaludis sp. nov., isolated from a salt marsh.</title>
        <authorList>
            <person name="Yoon J.-H."/>
        </authorList>
    </citation>
    <scope>NUCLEOTIDE SEQUENCE [LARGE SCALE GENOMIC DNA]</scope>
    <source>
        <strain evidence="5 6">SHSM-M15</strain>
    </source>
</reference>
<dbReference type="AlphaFoldDB" id="A0A4Q1JPU0"/>
<dbReference type="OrthoDB" id="1524711at2"/>
<gene>
    <name evidence="5" type="ORF">EO244_03695</name>
</gene>
<sequence>MKRILKVTLLAVVLLTSANTFAQTLKLGHIDSSKLLAIMPEKDAAQKQIETKAKEFDTQIKAMQAEYQKLVEAYVAERETLSEAIRADREKAIQDLQNRMQTFDQFAQNKIQTTRQELLKPIFDKASQAIKEVGEENGFTYVLDLSTGVVLFNSSTSIDIMPLVKAKLGIQ</sequence>
<dbReference type="Proteomes" id="UP000289703">
    <property type="component" value="Unassembled WGS sequence"/>
</dbReference>
<keyword evidence="6" id="KW-1185">Reference proteome</keyword>
<comment type="caution">
    <text evidence="5">The sequence shown here is derived from an EMBL/GenBank/DDBJ whole genome shotgun (WGS) entry which is preliminary data.</text>
</comment>
<feature type="signal peptide" evidence="4">
    <location>
        <begin position="1"/>
        <end position="22"/>
    </location>
</feature>
<dbReference type="SUPFAM" id="SSF111384">
    <property type="entry name" value="OmpH-like"/>
    <property type="match status" value="1"/>
</dbReference>
<feature type="chain" id="PRO_5020511464" evidence="4">
    <location>
        <begin position="23"/>
        <end position="171"/>
    </location>
</feature>
<dbReference type="RefSeq" id="WP_129253042.1">
    <property type="nucleotide sequence ID" value="NZ_SAXA01000002.1"/>
</dbReference>
<organism evidence="5 6">
    <name type="scientific">Ancylomarina salipaludis</name>
    <dbReference type="NCBI Taxonomy" id="2501299"/>
    <lineage>
        <taxon>Bacteria</taxon>
        <taxon>Pseudomonadati</taxon>
        <taxon>Bacteroidota</taxon>
        <taxon>Bacteroidia</taxon>
        <taxon>Marinilabiliales</taxon>
        <taxon>Marinifilaceae</taxon>
        <taxon>Ancylomarina</taxon>
    </lineage>
</organism>
<evidence type="ECO:0000256" key="1">
    <source>
        <dbReference type="ARBA" id="ARBA00009091"/>
    </source>
</evidence>
<dbReference type="Pfam" id="PF03938">
    <property type="entry name" value="OmpH"/>
    <property type="match status" value="1"/>
</dbReference>
<dbReference type="GO" id="GO:0050821">
    <property type="term" value="P:protein stabilization"/>
    <property type="evidence" value="ECO:0007669"/>
    <property type="project" value="TreeGrafter"/>
</dbReference>
<accession>A0A4Q1JPU0</accession>
<dbReference type="SMART" id="SM00935">
    <property type="entry name" value="OmpH"/>
    <property type="match status" value="1"/>
</dbReference>
<dbReference type="GO" id="GO:0051082">
    <property type="term" value="F:unfolded protein binding"/>
    <property type="evidence" value="ECO:0007669"/>
    <property type="project" value="InterPro"/>
</dbReference>
<evidence type="ECO:0000256" key="3">
    <source>
        <dbReference type="SAM" id="Coils"/>
    </source>
</evidence>
<proteinExistence type="inferred from homology"/>
<evidence type="ECO:0000313" key="5">
    <source>
        <dbReference type="EMBL" id="RXQ96744.1"/>
    </source>
</evidence>
<dbReference type="Gene3D" id="3.30.910.20">
    <property type="entry name" value="Skp domain"/>
    <property type="match status" value="1"/>
</dbReference>
<keyword evidence="3" id="KW-0175">Coiled coil</keyword>
<dbReference type="GO" id="GO:0005829">
    <property type="term" value="C:cytosol"/>
    <property type="evidence" value="ECO:0007669"/>
    <property type="project" value="TreeGrafter"/>
</dbReference>
<dbReference type="EMBL" id="SAXA01000002">
    <property type="protein sequence ID" value="RXQ96744.1"/>
    <property type="molecule type" value="Genomic_DNA"/>
</dbReference>
<comment type="similarity">
    <text evidence="1">Belongs to the Skp family.</text>
</comment>
<dbReference type="PANTHER" id="PTHR35089">
    <property type="entry name" value="CHAPERONE PROTEIN SKP"/>
    <property type="match status" value="1"/>
</dbReference>